<dbReference type="CDD" id="cd08562">
    <property type="entry name" value="GDPD_EcUgpQ_like"/>
    <property type="match status" value="1"/>
</dbReference>
<gene>
    <name evidence="2" type="ORF">JCM31447_30460</name>
</gene>
<keyword evidence="3" id="KW-1185">Reference proteome</keyword>
<evidence type="ECO:0000313" key="2">
    <source>
        <dbReference type="EMBL" id="BBH54575.1"/>
    </source>
</evidence>
<dbReference type="PANTHER" id="PTHR46211">
    <property type="entry name" value="GLYCEROPHOSPHORYL DIESTER PHOSPHODIESTERASE"/>
    <property type="match status" value="1"/>
</dbReference>
<dbReference type="PROSITE" id="PS51704">
    <property type="entry name" value="GP_PDE"/>
    <property type="match status" value="1"/>
</dbReference>
<sequence length="242" mass="27321">MLSKLKIPRIIGHRGAKGYAPENTLSSFRKAKELGASWVEFDVKETEDGVLVIMHDDDLDRTTNGKGPMAKTPWKEVKELDAGAWFNETFKGEKIPTFEETLLLLKELNLGANIEIKPCINRDERTAVAVANTILNKWPKELPPPLVSSFSMEALKFAKRTHSELIIGALFETLPADWEKIAKEVQAQTINIDQDIITLELISKINNKGYPVLAYTVNDKKRANDLFNLGVHSIFTDYPWKD</sequence>
<dbReference type="KEGG" id="sbf:JCM31447_30460"/>
<evidence type="ECO:0000313" key="3">
    <source>
        <dbReference type="Proteomes" id="UP000291236"/>
    </source>
</evidence>
<dbReference type="Pfam" id="PF03009">
    <property type="entry name" value="GDPD"/>
    <property type="match status" value="1"/>
</dbReference>
<protein>
    <submittedName>
        <fullName evidence="2">Glycerophosphodiester phosphodiesterase</fullName>
    </submittedName>
</protein>
<dbReference type="SUPFAM" id="SSF51695">
    <property type="entry name" value="PLC-like phosphodiesterases"/>
    <property type="match status" value="1"/>
</dbReference>
<dbReference type="PANTHER" id="PTHR46211:SF1">
    <property type="entry name" value="GLYCEROPHOSPHODIESTER PHOSPHODIESTERASE, CYTOPLASMIC"/>
    <property type="match status" value="1"/>
</dbReference>
<accession>A0A4P2VY19</accession>
<dbReference type="OrthoDB" id="5297191at2"/>
<dbReference type="InterPro" id="IPR030395">
    <property type="entry name" value="GP_PDE_dom"/>
</dbReference>
<organism evidence="2 3">
    <name type="scientific">Fluviispira sanaruensis</name>
    <dbReference type="NCBI Taxonomy" id="2493639"/>
    <lineage>
        <taxon>Bacteria</taxon>
        <taxon>Pseudomonadati</taxon>
        <taxon>Bdellovibrionota</taxon>
        <taxon>Oligoflexia</taxon>
        <taxon>Silvanigrellales</taxon>
        <taxon>Silvanigrellaceae</taxon>
        <taxon>Fluviispira</taxon>
    </lineage>
</organism>
<dbReference type="InterPro" id="IPR017946">
    <property type="entry name" value="PLC-like_Pdiesterase_TIM-brl"/>
</dbReference>
<evidence type="ECO:0000259" key="1">
    <source>
        <dbReference type="PROSITE" id="PS51704"/>
    </source>
</evidence>
<dbReference type="GO" id="GO:0008081">
    <property type="term" value="F:phosphoric diester hydrolase activity"/>
    <property type="evidence" value="ECO:0007669"/>
    <property type="project" value="InterPro"/>
</dbReference>
<dbReference type="AlphaFoldDB" id="A0A4P2VY19"/>
<dbReference type="GO" id="GO:0006629">
    <property type="term" value="P:lipid metabolic process"/>
    <property type="evidence" value="ECO:0007669"/>
    <property type="project" value="InterPro"/>
</dbReference>
<dbReference type="EMBL" id="AP019368">
    <property type="protein sequence ID" value="BBH54575.1"/>
    <property type="molecule type" value="Genomic_DNA"/>
</dbReference>
<reference evidence="2 3" key="1">
    <citation type="submission" date="2018-12" db="EMBL/GenBank/DDBJ databases">
        <title>Rubrispira sanarue gen. nov., sp., nov., a member of the order Silvanigrellales, isolated from a brackish lake in Hamamatsu Japan.</title>
        <authorList>
            <person name="Maejima Y."/>
            <person name="Iino T."/>
            <person name="Muraguchi Y."/>
            <person name="Fukuda K."/>
            <person name="Nojiri H."/>
            <person name="Ohkuma M."/>
            <person name="Moriuchi R."/>
            <person name="Dohra H."/>
            <person name="Kimbara K."/>
            <person name="Shintani M."/>
        </authorList>
    </citation>
    <scope>NUCLEOTIDE SEQUENCE [LARGE SCALE GENOMIC DNA]</scope>
    <source>
        <strain evidence="2 3">RF1110005</strain>
    </source>
</reference>
<feature type="domain" description="GP-PDE" evidence="1">
    <location>
        <begin position="8"/>
        <end position="242"/>
    </location>
</feature>
<dbReference type="RefSeq" id="WP_130612568.1">
    <property type="nucleotide sequence ID" value="NZ_AP019368.1"/>
</dbReference>
<dbReference type="Proteomes" id="UP000291236">
    <property type="component" value="Chromosome"/>
</dbReference>
<dbReference type="Gene3D" id="3.20.20.190">
    <property type="entry name" value="Phosphatidylinositol (PI) phosphodiesterase"/>
    <property type="match status" value="1"/>
</dbReference>
<proteinExistence type="predicted"/>
<name>A0A4P2VY19_FLUSA</name>